<dbReference type="OrthoDB" id="446168at2759"/>
<keyword evidence="2" id="KW-1185">Reference proteome</keyword>
<dbReference type="GeneID" id="9059902"/>
<dbReference type="EMBL" id="GG679904">
    <property type="protein sequence ID" value="EER07214.1"/>
    <property type="molecule type" value="Genomic_DNA"/>
</dbReference>
<accession>C5L7T0</accession>
<proteinExistence type="predicted"/>
<dbReference type="RefSeq" id="XP_002775398.1">
    <property type="nucleotide sequence ID" value="XM_002775352.1"/>
</dbReference>
<evidence type="ECO:0000313" key="2">
    <source>
        <dbReference type="Proteomes" id="UP000007800"/>
    </source>
</evidence>
<dbReference type="InParanoid" id="C5L7T0"/>
<dbReference type="FunCoup" id="C5L7T0">
    <property type="interactions" value="63"/>
</dbReference>
<dbReference type="OMA" id="VMPRILD"/>
<gene>
    <name evidence="1" type="ORF">Pmar_PMAR002786</name>
</gene>
<dbReference type="Proteomes" id="UP000007800">
    <property type="component" value="Unassembled WGS sequence"/>
</dbReference>
<organism evidence="2">
    <name type="scientific">Perkinsus marinus (strain ATCC 50983 / TXsc)</name>
    <dbReference type="NCBI Taxonomy" id="423536"/>
    <lineage>
        <taxon>Eukaryota</taxon>
        <taxon>Sar</taxon>
        <taxon>Alveolata</taxon>
        <taxon>Perkinsozoa</taxon>
        <taxon>Perkinsea</taxon>
        <taxon>Perkinsida</taxon>
        <taxon>Perkinsidae</taxon>
        <taxon>Perkinsus</taxon>
    </lineage>
</organism>
<sequence>MQMLDDFAQEDHRKAVKDVCEQQSFGGTWEVFDEAVVSCEDSVKTSEQIVKNGARALYISFNNPPISHATTSEWLDADQYWQAFVEKHMYHANYLNALAEDPESAEYIKGIEETTMKQDLALRLVLLSVTYSSWCIGTQYYDLYRGPLVEHMIFYLTKVGGDARTFPELMPHQWFAEIYNNRFEMYSILQRRRRALQESSLSREAHLDLAPAHMDAEGEQFYERLLSRESSMVELSAARLMGNFIFLNDAAIPIQTQSALLRVVQEHPNGKFYSLGDDVNCLFYIPAGGEVVDEEVCPLDAFNTYMDYMKLTGRRFNPGYNQVLSIFYRTLESRKPGLEGRWFQVKGERQADAFLRRLKADDPHRPVYEEYVAELKDRLANKKELSEAEVMPRILDVERKYRKECIDFDTLIMSMNEEISSEVKEKAPEYEELMTDGNEVDILLLLLPIDAFCVDGMTNMMVDGSIVAIDAETQQGLANQQELFSRMTDFETSKDKFIENVNNSKTGLDTKRH</sequence>
<dbReference type="AlphaFoldDB" id="C5L7T0"/>
<name>C5L7T0_PERM5</name>
<protein>
    <submittedName>
        <fullName evidence="1">Uncharacterized protein</fullName>
    </submittedName>
</protein>
<reference evidence="1 2" key="1">
    <citation type="submission" date="2008-07" db="EMBL/GenBank/DDBJ databases">
        <authorList>
            <person name="El-Sayed N."/>
            <person name="Caler E."/>
            <person name="Inman J."/>
            <person name="Amedeo P."/>
            <person name="Hass B."/>
            <person name="Wortman J."/>
        </authorList>
    </citation>
    <scope>NUCLEOTIDE SEQUENCE [LARGE SCALE GENOMIC DNA]</scope>
    <source>
        <strain evidence="2">ATCC 50983 / TXsc</strain>
    </source>
</reference>
<evidence type="ECO:0000313" key="1">
    <source>
        <dbReference type="EMBL" id="EER07214.1"/>
    </source>
</evidence>